<dbReference type="CDD" id="cd01224">
    <property type="entry name" value="PH_Collybistin_ASEF"/>
    <property type="match status" value="1"/>
</dbReference>
<dbReference type="Gene3D" id="2.30.29.30">
    <property type="entry name" value="Pleckstrin-homology domain (PH domain)/Phosphotyrosine-binding domain (PTB)"/>
    <property type="match status" value="1"/>
</dbReference>
<evidence type="ECO:0000256" key="9">
    <source>
        <dbReference type="ARBA" id="ARBA00032237"/>
    </source>
</evidence>
<dbReference type="InterPro" id="IPR036028">
    <property type="entry name" value="SH3-like_dom_sf"/>
</dbReference>
<evidence type="ECO:0000256" key="13">
    <source>
        <dbReference type="SAM" id="MobiDB-lite"/>
    </source>
</evidence>
<evidence type="ECO:0000256" key="11">
    <source>
        <dbReference type="ARBA" id="ARBA00043844"/>
    </source>
</evidence>
<reference evidence="17 18" key="1">
    <citation type="journal article" date="2007" name="Nature">
        <title>The medaka draft genome and insights into vertebrate genome evolution.</title>
        <authorList>
            <person name="Kasahara M."/>
            <person name="Naruse K."/>
            <person name="Sasaki S."/>
            <person name="Nakatani Y."/>
            <person name="Qu W."/>
            <person name="Ahsan B."/>
            <person name="Yamada T."/>
            <person name="Nagayasu Y."/>
            <person name="Doi K."/>
            <person name="Kasai Y."/>
            <person name="Jindo T."/>
            <person name="Kobayashi D."/>
            <person name="Shimada A."/>
            <person name="Toyoda A."/>
            <person name="Kuroki Y."/>
            <person name="Fujiyama A."/>
            <person name="Sasaki T."/>
            <person name="Shimizu A."/>
            <person name="Asakawa S."/>
            <person name="Shimizu N."/>
            <person name="Hashimoto S."/>
            <person name="Yang J."/>
            <person name="Lee Y."/>
            <person name="Matsushima K."/>
            <person name="Sugano S."/>
            <person name="Sakaizumi M."/>
            <person name="Narita T."/>
            <person name="Ohishi K."/>
            <person name="Haga S."/>
            <person name="Ohta F."/>
            <person name="Nomoto H."/>
            <person name="Nogata K."/>
            <person name="Morishita T."/>
            <person name="Endo T."/>
            <person name="Shin-I T."/>
            <person name="Takeda H."/>
            <person name="Morishita S."/>
            <person name="Kohara Y."/>
        </authorList>
    </citation>
    <scope>NUCLEOTIDE SEQUENCE [LARGE SCALE GENOMIC DNA]</scope>
    <source>
        <strain evidence="17 18">Hd-rR</strain>
    </source>
</reference>
<dbReference type="InterPro" id="IPR055251">
    <property type="entry name" value="SOS1_NGEF_PH"/>
</dbReference>
<feature type="compositionally biased region" description="Polar residues" evidence="13">
    <location>
        <begin position="518"/>
        <end position="529"/>
    </location>
</feature>
<evidence type="ECO:0000313" key="17">
    <source>
        <dbReference type="Ensembl" id="ENSORLP00000030486.1"/>
    </source>
</evidence>
<evidence type="ECO:0000259" key="16">
    <source>
        <dbReference type="PROSITE" id="PS50010"/>
    </source>
</evidence>
<dbReference type="SMART" id="SM00325">
    <property type="entry name" value="RhoGEF"/>
    <property type="match status" value="1"/>
</dbReference>
<dbReference type="GO" id="GO:0005085">
    <property type="term" value="F:guanyl-nucleotide exchange factor activity"/>
    <property type="evidence" value="ECO:0007669"/>
    <property type="project" value="UniProtKB-KW"/>
</dbReference>
<organism evidence="17 18">
    <name type="scientific">Oryzias latipes</name>
    <name type="common">Japanese rice fish</name>
    <name type="synonym">Japanese killifish</name>
    <dbReference type="NCBI Taxonomy" id="8090"/>
    <lineage>
        <taxon>Eukaryota</taxon>
        <taxon>Metazoa</taxon>
        <taxon>Chordata</taxon>
        <taxon>Craniata</taxon>
        <taxon>Vertebrata</taxon>
        <taxon>Euteleostomi</taxon>
        <taxon>Actinopterygii</taxon>
        <taxon>Neopterygii</taxon>
        <taxon>Teleostei</taxon>
        <taxon>Neoteleostei</taxon>
        <taxon>Acanthomorphata</taxon>
        <taxon>Ovalentaria</taxon>
        <taxon>Atherinomorphae</taxon>
        <taxon>Beloniformes</taxon>
        <taxon>Adrianichthyidae</taxon>
        <taxon>Oryziinae</taxon>
        <taxon>Oryzias</taxon>
    </lineage>
</organism>
<dbReference type="PANTHER" id="PTHR47544">
    <property type="entry name" value="RHO GUANINE NUCLEOTIDE EXCHANGE FACTOR 4"/>
    <property type="match status" value="1"/>
</dbReference>
<dbReference type="InterPro" id="IPR011993">
    <property type="entry name" value="PH-like_dom_sf"/>
</dbReference>
<feature type="domain" description="DH" evidence="16">
    <location>
        <begin position="715"/>
        <end position="899"/>
    </location>
</feature>
<dbReference type="SUPFAM" id="SSF50729">
    <property type="entry name" value="PH domain-like"/>
    <property type="match status" value="1"/>
</dbReference>
<dbReference type="SUPFAM" id="SSF50044">
    <property type="entry name" value="SH3-domain"/>
    <property type="match status" value="1"/>
</dbReference>
<reference evidence="17" key="2">
    <citation type="submission" date="2025-08" db="UniProtKB">
        <authorList>
            <consortium name="Ensembl"/>
        </authorList>
    </citation>
    <scope>IDENTIFICATION</scope>
    <source>
        <strain evidence="17">Hd-rR</strain>
    </source>
</reference>
<dbReference type="GO" id="GO:0005737">
    <property type="term" value="C:cytoplasm"/>
    <property type="evidence" value="ECO:0007669"/>
    <property type="project" value="UniProtKB-SubCell"/>
</dbReference>
<dbReference type="Pfam" id="PF22697">
    <property type="entry name" value="SOS1_NGEF_PH"/>
    <property type="match status" value="1"/>
</dbReference>
<evidence type="ECO:0000259" key="14">
    <source>
        <dbReference type="PROSITE" id="PS50002"/>
    </source>
</evidence>
<dbReference type="PROSITE" id="PS50003">
    <property type="entry name" value="PH_DOMAIN"/>
    <property type="match status" value="1"/>
</dbReference>
<evidence type="ECO:0000256" key="12">
    <source>
        <dbReference type="PROSITE-ProRule" id="PRU00192"/>
    </source>
</evidence>
<keyword evidence="7" id="KW-0770">Synapse</keyword>
<evidence type="ECO:0000256" key="6">
    <source>
        <dbReference type="ARBA" id="ARBA00022658"/>
    </source>
</evidence>
<dbReference type="Proteomes" id="UP000001038">
    <property type="component" value="Chromosome 10"/>
</dbReference>
<dbReference type="Ensembl" id="ENSORLT00000032080.1">
    <property type="protein sequence ID" value="ENSORLP00000030486.1"/>
    <property type="gene ID" value="ENSORLG00000008324.2"/>
</dbReference>
<evidence type="ECO:0000256" key="8">
    <source>
        <dbReference type="ARBA" id="ARBA00031572"/>
    </source>
</evidence>
<dbReference type="Pfam" id="PF07653">
    <property type="entry name" value="SH3_2"/>
    <property type="match status" value="1"/>
</dbReference>
<comment type="function">
    <text evidence="11">Acts as a guanine nucleotide exchange factor (GEF) for CDC42. Promotes formation of GPHN clusters.</text>
</comment>
<feature type="domain" description="SH3" evidence="14">
    <location>
        <begin position="617"/>
        <end position="676"/>
    </location>
</feature>
<dbReference type="PANTHER" id="PTHR47544:SF4">
    <property type="entry name" value="RHO GUANINE NUCLEOTIDE EXCHANGE FACTOR 9"/>
    <property type="match status" value="1"/>
</dbReference>
<dbReference type="PROSITE" id="PS50010">
    <property type="entry name" value="DH_2"/>
    <property type="match status" value="1"/>
</dbReference>
<evidence type="ECO:0000256" key="2">
    <source>
        <dbReference type="ARBA" id="ARBA00011232"/>
    </source>
</evidence>
<keyword evidence="18" id="KW-1185">Reference proteome</keyword>
<evidence type="ECO:0000256" key="3">
    <source>
        <dbReference type="ARBA" id="ARBA00017486"/>
    </source>
</evidence>
<feature type="compositionally biased region" description="Low complexity" evidence="13">
    <location>
        <begin position="391"/>
        <end position="405"/>
    </location>
</feature>
<keyword evidence="6" id="KW-0344">Guanine-nucleotide releasing factor</keyword>
<protein>
    <recommendedName>
        <fullName evidence="3">Rho guanine nucleotide exchange factor 9</fullName>
    </recommendedName>
    <alternativeName>
        <fullName evidence="8">Collybistin</fullName>
    </alternativeName>
    <alternativeName>
        <fullName evidence="9">Rac/Cdc42 guanine nucleotide exchange factor 9</fullName>
    </alternativeName>
</protein>
<evidence type="ECO:0000313" key="18">
    <source>
        <dbReference type="Proteomes" id="UP000001038"/>
    </source>
</evidence>
<dbReference type="GeneTree" id="ENSGT00940000154103"/>
<dbReference type="SMART" id="SM00233">
    <property type="entry name" value="PH"/>
    <property type="match status" value="1"/>
</dbReference>
<dbReference type="PROSITE" id="PS50002">
    <property type="entry name" value="SH3"/>
    <property type="match status" value="1"/>
</dbReference>
<sequence>MEQTDNPVPDSSNPNGFVNRVFNVSLDVENESGSVYIQEAGPGNVDKQGEIQAASSQILVKDRQEVSRRPRATGGIWKILNRKRAVSELERRPHSMILPGETSIPKLSFADKVRSFKKLKSPAVFRGKTGKLSTAKFTSSLVDEELFCRDIGTPQQTSRGTLRHRGKRHSYAGYTAEFECSLEEIDLSSPTDGALPAVVGEAVPQNGCKPSEKVLYSKRSNNTSSNCNKVTVGCDEASMKSSQRNPPNGGKRHKDMWSYLRRISLLGKANPVYSERSFDSELPSLDKTMDSDYGSVDFESVRDFQPPPPKHTDTKGHFGGLFKFFNSVAESARKWRTTSRSFSPPEGEKTPMSSPQTLQRTVDNVPQVLLTLQNEGAPKSKPTPSPELTANSSHSSNLNSELSSSTRSPEVVLRAFRPCSGSQASNGLQSFDVEVNYMNPESNQKFTAIVENHIPRLSSETVTGKDVEVRSNQLNGLCQEEKVEGQTGNEQNSKDAPLDSHQIQEVNVQSQEGDKKSTTNSIRPSNSTEEIFKALSRPPGVSPLEPPHRASLQRCRSLPLPPSTLTALALLLPQSVQMGQTSSSVRLRSGGSGSCRRRRLLRPGSEPLQVNILISGGSVVNAEAVWDHVTMADRELAFKAGDVIKVLDASNKDWWWGQIDEEEGWFPASFVRLWVNQEDGGVEPAEGTSEVQNGHLDPTNDCLCLGSPLQNRDQMRANVINEIMSTERHYIKHLKDICEGYLRQCRKRVDMFNDDQLKVIFGNIEDIYRFQMGFVRDLEKQYNTEEPHLSEIGPCFLEHQDGFWIYSEYCNNHLDACMELSKLMRDGRYQHFFEACRLLQQMIDIAIDGFLLTPVQKICKYPLQLAELLKYTAQEHSDYRYVAAALAVMRNVTQQINERKRRLENIDKIAQWQASVLDWEGDDILDRSSELIYTGELSWIYQPYGRSQQRVFFLFDHQLVLCKKDLIRRDILYYKGRIDMDRYEVRDAIDGRDDDFNVSVKNAFKLYNKDSEEIHIFLAKKPEEKIRWLRAFHEERKMVQEDEKIGFEISEYQKRQAAMTVRKVTKQKGVNRCTPPSYPPPQDPLSAGQYEVMEDMAQGEVFEFSQSKRGQAPFWQNFSRLAPFKK</sequence>
<dbReference type="FunFam" id="1.20.900.10:FF:000002">
    <property type="entry name" value="Rho guanine nucleotide exchange factor 9"/>
    <property type="match status" value="1"/>
</dbReference>
<dbReference type="CDD" id="cd11975">
    <property type="entry name" value="SH3_ARHGEF9"/>
    <property type="match status" value="1"/>
</dbReference>
<evidence type="ECO:0000256" key="4">
    <source>
        <dbReference type="ARBA" id="ARBA00022443"/>
    </source>
</evidence>
<proteinExistence type="predicted"/>
<dbReference type="Bgee" id="ENSORLG00000008324">
    <property type="expression patterns" value="Expressed in brain and 13 other cell types or tissues"/>
</dbReference>
<dbReference type="SUPFAM" id="SSF48065">
    <property type="entry name" value="DBL homology domain (DH-domain)"/>
    <property type="match status" value="1"/>
</dbReference>
<feature type="domain" description="PH" evidence="15">
    <location>
        <begin position="930"/>
        <end position="1037"/>
    </location>
</feature>
<dbReference type="CDD" id="cd00160">
    <property type="entry name" value="RhoGEF"/>
    <property type="match status" value="1"/>
</dbReference>
<feature type="compositionally biased region" description="Polar residues" evidence="13">
    <location>
        <begin position="351"/>
        <end position="360"/>
    </location>
</feature>
<accession>A0A3B3HFD5</accession>
<dbReference type="InterPro" id="IPR001452">
    <property type="entry name" value="SH3_domain"/>
</dbReference>
<dbReference type="SMART" id="SM00326">
    <property type="entry name" value="SH3"/>
    <property type="match status" value="1"/>
</dbReference>
<dbReference type="InterPro" id="IPR000219">
    <property type="entry name" value="DH_dom"/>
</dbReference>
<name>A0A3B3HFD5_ORYLA</name>
<comment type="subunit">
    <text evidence="2">Interacts with GPHN.</text>
</comment>
<feature type="compositionally biased region" description="Polar residues" evidence="13">
    <location>
        <begin position="501"/>
        <end position="511"/>
    </location>
</feature>
<feature type="region of interest" description="Disordered" evidence="13">
    <location>
        <begin position="336"/>
        <end position="360"/>
    </location>
</feature>
<reference evidence="17" key="3">
    <citation type="submission" date="2025-09" db="UniProtKB">
        <authorList>
            <consortium name="Ensembl"/>
        </authorList>
    </citation>
    <scope>IDENTIFICATION</scope>
    <source>
        <strain evidence="17">Hd-rR</strain>
    </source>
</reference>
<feature type="region of interest" description="Disordered" evidence="13">
    <location>
        <begin position="476"/>
        <end position="557"/>
    </location>
</feature>
<evidence type="ECO:0000256" key="1">
    <source>
        <dbReference type="ARBA" id="ARBA00004496"/>
    </source>
</evidence>
<dbReference type="InterPro" id="IPR001849">
    <property type="entry name" value="PH_domain"/>
</dbReference>
<dbReference type="GO" id="GO:0014069">
    <property type="term" value="C:postsynaptic density"/>
    <property type="evidence" value="ECO:0007669"/>
    <property type="project" value="UniProtKB-SubCell"/>
</dbReference>
<dbReference type="InterPro" id="IPR035728">
    <property type="entry name" value="ARHGEF9_SH3"/>
</dbReference>
<dbReference type="FunFam" id="2.30.30.40:FF:000037">
    <property type="entry name" value="Rho guanine nucleotide exchange factor 9"/>
    <property type="match status" value="1"/>
</dbReference>
<evidence type="ECO:0000256" key="7">
    <source>
        <dbReference type="ARBA" id="ARBA00023018"/>
    </source>
</evidence>
<feature type="region of interest" description="Disordered" evidence="13">
    <location>
        <begin position="374"/>
        <end position="409"/>
    </location>
</feature>
<keyword evidence="5" id="KW-0963">Cytoplasm</keyword>
<dbReference type="Gene3D" id="1.20.900.10">
    <property type="entry name" value="Dbl homology (DH) domain"/>
    <property type="match status" value="1"/>
</dbReference>
<evidence type="ECO:0000256" key="5">
    <source>
        <dbReference type="ARBA" id="ARBA00022490"/>
    </source>
</evidence>
<comment type="subcellular location">
    <subcellularLocation>
        <location evidence="1">Cytoplasm</location>
    </subcellularLocation>
    <subcellularLocation>
        <location evidence="10">Postsynaptic density</location>
    </subcellularLocation>
</comment>
<gene>
    <name evidence="17" type="primary">ARHGEF9</name>
    <name evidence="17" type="synonym">arhgef9</name>
</gene>
<dbReference type="Gene3D" id="2.30.30.40">
    <property type="entry name" value="SH3 Domains"/>
    <property type="match status" value="1"/>
</dbReference>
<evidence type="ECO:0000256" key="10">
    <source>
        <dbReference type="ARBA" id="ARBA00034105"/>
    </source>
</evidence>
<dbReference type="InterPro" id="IPR035899">
    <property type="entry name" value="DBL_dom_sf"/>
</dbReference>
<evidence type="ECO:0000259" key="15">
    <source>
        <dbReference type="PROSITE" id="PS50003"/>
    </source>
</evidence>
<keyword evidence="4 12" id="KW-0728">SH3 domain</keyword>
<dbReference type="Pfam" id="PF00621">
    <property type="entry name" value="RhoGEF"/>
    <property type="match status" value="1"/>
</dbReference>
<dbReference type="AlphaFoldDB" id="A0A3B3HFD5"/>
<dbReference type="FunFam" id="2.30.29.30:FF:000015">
    <property type="entry name" value="Rho guanine nucleotide exchange factor 9"/>
    <property type="match status" value="1"/>
</dbReference>